<protein>
    <submittedName>
        <fullName evidence="3">Clan AA aspartic protease</fullName>
    </submittedName>
</protein>
<evidence type="ECO:0000313" key="1">
    <source>
        <dbReference type="EMBL" id="VDM58876.1"/>
    </source>
</evidence>
<keyword evidence="2" id="KW-1185">Reference proteome</keyword>
<sequence>MLGVSVSATDVKDNIEIPTHFIVEFGEGKLCVGDGTAGDLITALIVFDTVAIEEGNSVDAKLPTALSSDRRRHESKSGEWRVEDILKDMQMVFYEKIDHPSEVIGIVADTGIETNPVCVELEVDEVVYSN</sequence>
<reference evidence="3" key="1">
    <citation type="submission" date="2017-02" db="UniProtKB">
        <authorList>
            <consortium name="WormBaseParasite"/>
        </authorList>
    </citation>
    <scope>IDENTIFICATION</scope>
</reference>
<evidence type="ECO:0000313" key="3">
    <source>
        <dbReference type="WBParaSite" id="ACOC_0000729001-mRNA-1"/>
    </source>
</evidence>
<proteinExistence type="predicted"/>
<evidence type="ECO:0000313" key="2">
    <source>
        <dbReference type="Proteomes" id="UP000267027"/>
    </source>
</evidence>
<dbReference type="WBParaSite" id="ACOC_0000729001-mRNA-1">
    <property type="protein sequence ID" value="ACOC_0000729001-mRNA-1"/>
    <property type="gene ID" value="ACOC_0000729001"/>
</dbReference>
<organism evidence="3">
    <name type="scientific">Angiostrongylus costaricensis</name>
    <name type="common">Nematode worm</name>
    <dbReference type="NCBI Taxonomy" id="334426"/>
    <lineage>
        <taxon>Eukaryota</taxon>
        <taxon>Metazoa</taxon>
        <taxon>Ecdysozoa</taxon>
        <taxon>Nematoda</taxon>
        <taxon>Chromadorea</taxon>
        <taxon>Rhabditida</taxon>
        <taxon>Rhabditina</taxon>
        <taxon>Rhabditomorpha</taxon>
        <taxon>Strongyloidea</taxon>
        <taxon>Metastrongylidae</taxon>
        <taxon>Angiostrongylus</taxon>
    </lineage>
</organism>
<accession>A0A0R3PPV8</accession>
<dbReference type="EMBL" id="UYYA01004024">
    <property type="protein sequence ID" value="VDM58876.1"/>
    <property type="molecule type" value="Genomic_DNA"/>
</dbReference>
<gene>
    <name evidence="1" type="ORF">ACOC_LOCUS7291</name>
</gene>
<reference evidence="1 2" key="2">
    <citation type="submission" date="2018-11" db="EMBL/GenBank/DDBJ databases">
        <authorList>
            <consortium name="Pathogen Informatics"/>
        </authorList>
    </citation>
    <scope>NUCLEOTIDE SEQUENCE [LARGE SCALE GENOMIC DNA]</scope>
    <source>
        <strain evidence="1 2">Costa Rica</strain>
    </source>
</reference>
<dbReference type="AlphaFoldDB" id="A0A0R3PPV8"/>
<dbReference type="Proteomes" id="UP000267027">
    <property type="component" value="Unassembled WGS sequence"/>
</dbReference>
<name>A0A0R3PPV8_ANGCS</name>